<organism evidence="2 3">
    <name type="scientific">Elysia marginata</name>
    <dbReference type="NCBI Taxonomy" id="1093978"/>
    <lineage>
        <taxon>Eukaryota</taxon>
        <taxon>Metazoa</taxon>
        <taxon>Spiralia</taxon>
        <taxon>Lophotrochozoa</taxon>
        <taxon>Mollusca</taxon>
        <taxon>Gastropoda</taxon>
        <taxon>Heterobranchia</taxon>
        <taxon>Euthyneura</taxon>
        <taxon>Panpulmonata</taxon>
        <taxon>Sacoglossa</taxon>
        <taxon>Placobranchoidea</taxon>
        <taxon>Plakobranchidae</taxon>
        <taxon>Elysia</taxon>
    </lineage>
</organism>
<dbReference type="EMBL" id="BMAT01013458">
    <property type="protein sequence ID" value="GFS13420.1"/>
    <property type="molecule type" value="Genomic_DNA"/>
</dbReference>
<feature type="signal peptide" evidence="1">
    <location>
        <begin position="1"/>
        <end position="25"/>
    </location>
</feature>
<comment type="caution">
    <text evidence="2">The sequence shown here is derived from an EMBL/GenBank/DDBJ whole genome shotgun (WGS) entry which is preliminary data.</text>
</comment>
<sequence length="88" mass="9959">MAQSITWQFGVLLVFLAYFAIVSFAVETLGECLEDIRVDSVCYECAKRHLLPGAYEVLYTYCCTGNEEARVYCEAIYSEKPRAGGLWL</sequence>
<protein>
    <submittedName>
        <fullName evidence="2">Sodium-influx-stimulating peptide</fullName>
    </submittedName>
</protein>
<gene>
    <name evidence="2" type="ORF">ElyMa_006721500</name>
</gene>
<dbReference type="AlphaFoldDB" id="A0AAV4ITZ4"/>
<evidence type="ECO:0000256" key="1">
    <source>
        <dbReference type="SAM" id="SignalP"/>
    </source>
</evidence>
<reference evidence="2 3" key="1">
    <citation type="journal article" date="2021" name="Elife">
        <title>Chloroplast acquisition without the gene transfer in kleptoplastic sea slugs, Plakobranchus ocellatus.</title>
        <authorList>
            <person name="Maeda T."/>
            <person name="Takahashi S."/>
            <person name="Yoshida T."/>
            <person name="Shimamura S."/>
            <person name="Takaki Y."/>
            <person name="Nagai Y."/>
            <person name="Toyoda A."/>
            <person name="Suzuki Y."/>
            <person name="Arimoto A."/>
            <person name="Ishii H."/>
            <person name="Satoh N."/>
            <person name="Nishiyama T."/>
            <person name="Hasebe M."/>
            <person name="Maruyama T."/>
            <person name="Minagawa J."/>
            <person name="Obokata J."/>
            <person name="Shigenobu S."/>
        </authorList>
    </citation>
    <scope>NUCLEOTIDE SEQUENCE [LARGE SCALE GENOMIC DNA]</scope>
</reference>
<keyword evidence="3" id="KW-1185">Reference proteome</keyword>
<proteinExistence type="predicted"/>
<name>A0AAV4ITZ4_9GAST</name>
<evidence type="ECO:0000313" key="2">
    <source>
        <dbReference type="EMBL" id="GFS13420.1"/>
    </source>
</evidence>
<dbReference type="Proteomes" id="UP000762676">
    <property type="component" value="Unassembled WGS sequence"/>
</dbReference>
<keyword evidence="1" id="KW-0732">Signal</keyword>
<feature type="chain" id="PRO_5043360430" evidence="1">
    <location>
        <begin position="26"/>
        <end position="88"/>
    </location>
</feature>
<evidence type="ECO:0000313" key="3">
    <source>
        <dbReference type="Proteomes" id="UP000762676"/>
    </source>
</evidence>
<accession>A0AAV4ITZ4</accession>